<organism evidence="2 3">
    <name type="scientific">Cylindrotheca closterium</name>
    <dbReference type="NCBI Taxonomy" id="2856"/>
    <lineage>
        <taxon>Eukaryota</taxon>
        <taxon>Sar</taxon>
        <taxon>Stramenopiles</taxon>
        <taxon>Ochrophyta</taxon>
        <taxon>Bacillariophyta</taxon>
        <taxon>Bacillariophyceae</taxon>
        <taxon>Bacillariophycidae</taxon>
        <taxon>Bacillariales</taxon>
        <taxon>Bacillariaceae</taxon>
        <taxon>Cylindrotheca</taxon>
    </lineage>
</organism>
<comment type="caution">
    <text evidence="2">The sequence shown here is derived from an EMBL/GenBank/DDBJ whole genome shotgun (WGS) entry which is preliminary data.</text>
</comment>
<evidence type="ECO:0000313" key="3">
    <source>
        <dbReference type="Proteomes" id="UP001295423"/>
    </source>
</evidence>
<keyword evidence="1" id="KW-0472">Membrane</keyword>
<dbReference type="Proteomes" id="UP001295423">
    <property type="component" value="Unassembled WGS sequence"/>
</dbReference>
<proteinExistence type="predicted"/>
<reference evidence="2" key="1">
    <citation type="submission" date="2023-08" db="EMBL/GenBank/DDBJ databases">
        <authorList>
            <person name="Audoor S."/>
            <person name="Bilcke G."/>
        </authorList>
    </citation>
    <scope>NUCLEOTIDE SEQUENCE</scope>
</reference>
<evidence type="ECO:0008006" key="4">
    <source>
        <dbReference type="Google" id="ProtNLM"/>
    </source>
</evidence>
<gene>
    <name evidence="2" type="ORF">CYCCA115_LOCUS447</name>
</gene>
<name>A0AAD2CCY0_9STRA</name>
<sequence length="234" mass="26475">MSELRNRGATLSANTMENEKTKSVVRELGSGMAAKSLIDASPQQHGVVLKLHLPFVYNLIPSFLLSIIYSIGCLSFLLPSWKQRYLISCGSYLYKFKDQQSKSPKGCPFDLATMSVDLIPKENSPHVGALPPGFDAIICVSTLRRKQYYAVRDREEAMLWVRSLTEAKQAVITRNLGHDKQMPYPQSWKHFDSLAAGLVKSKERIKERMETQNMREMEMTNFMDGGPLPRGYHG</sequence>
<dbReference type="SUPFAM" id="SSF50729">
    <property type="entry name" value="PH domain-like"/>
    <property type="match status" value="1"/>
</dbReference>
<evidence type="ECO:0000256" key="1">
    <source>
        <dbReference type="SAM" id="Phobius"/>
    </source>
</evidence>
<protein>
    <recommendedName>
        <fullName evidence="4">PH domain-containing protein</fullName>
    </recommendedName>
</protein>
<accession>A0AAD2CCY0</accession>
<evidence type="ECO:0000313" key="2">
    <source>
        <dbReference type="EMBL" id="CAJ1906060.1"/>
    </source>
</evidence>
<keyword evidence="1" id="KW-0812">Transmembrane</keyword>
<dbReference type="AlphaFoldDB" id="A0AAD2CCY0"/>
<keyword evidence="3" id="KW-1185">Reference proteome</keyword>
<dbReference type="InterPro" id="IPR011993">
    <property type="entry name" value="PH-like_dom_sf"/>
</dbReference>
<dbReference type="Gene3D" id="2.30.29.30">
    <property type="entry name" value="Pleckstrin-homology domain (PH domain)/Phosphotyrosine-binding domain (PTB)"/>
    <property type="match status" value="1"/>
</dbReference>
<feature type="transmembrane region" description="Helical" evidence="1">
    <location>
        <begin position="55"/>
        <end position="78"/>
    </location>
</feature>
<keyword evidence="1" id="KW-1133">Transmembrane helix</keyword>
<dbReference type="EMBL" id="CAKOGP040000001">
    <property type="protein sequence ID" value="CAJ1906060.1"/>
    <property type="molecule type" value="Genomic_DNA"/>
</dbReference>